<sequence>MTNRTDLDECFAKIEIIKQLLGPETFDLKKILIELETKKKLLMKFKPRDYATILKGLESGVFIHPGVFEEKKEIITVNPLPSSVTPIPVKKEEKPKINKENVSLKKELQLAKDKLVSLEALEELKKGKEAEIIKESIK</sequence>
<name>A0A0F9PSZ9_9ZZZZ</name>
<keyword evidence="1" id="KW-0175">Coiled coil</keyword>
<accession>A0A0F9PSZ9</accession>
<dbReference type="EMBL" id="LAZR01002611">
    <property type="protein sequence ID" value="KKN27832.1"/>
    <property type="molecule type" value="Genomic_DNA"/>
</dbReference>
<evidence type="ECO:0000313" key="2">
    <source>
        <dbReference type="EMBL" id="KKN27832.1"/>
    </source>
</evidence>
<comment type="caution">
    <text evidence="2">The sequence shown here is derived from an EMBL/GenBank/DDBJ whole genome shotgun (WGS) entry which is preliminary data.</text>
</comment>
<evidence type="ECO:0000256" key="1">
    <source>
        <dbReference type="SAM" id="Coils"/>
    </source>
</evidence>
<feature type="coiled-coil region" evidence="1">
    <location>
        <begin position="101"/>
        <end position="138"/>
    </location>
</feature>
<protein>
    <submittedName>
        <fullName evidence="2">Uncharacterized protein</fullName>
    </submittedName>
</protein>
<organism evidence="2">
    <name type="scientific">marine sediment metagenome</name>
    <dbReference type="NCBI Taxonomy" id="412755"/>
    <lineage>
        <taxon>unclassified sequences</taxon>
        <taxon>metagenomes</taxon>
        <taxon>ecological metagenomes</taxon>
    </lineage>
</organism>
<dbReference type="AlphaFoldDB" id="A0A0F9PSZ9"/>
<proteinExistence type="predicted"/>
<gene>
    <name evidence="2" type="ORF">LCGC14_0860530</name>
</gene>
<reference evidence="2" key="1">
    <citation type="journal article" date="2015" name="Nature">
        <title>Complex archaea that bridge the gap between prokaryotes and eukaryotes.</title>
        <authorList>
            <person name="Spang A."/>
            <person name="Saw J.H."/>
            <person name="Jorgensen S.L."/>
            <person name="Zaremba-Niedzwiedzka K."/>
            <person name="Martijn J."/>
            <person name="Lind A.E."/>
            <person name="van Eijk R."/>
            <person name="Schleper C."/>
            <person name="Guy L."/>
            <person name="Ettema T.J."/>
        </authorList>
    </citation>
    <scope>NUCLEOTIDE SEQUENCE</scope>
</reference>